<organism evidence="4 5">
    <name type="scientific">Amylocarpus encephaloides</name>
    <dbReference type="NCBI Taxonomy" id="45428"/>
    <lineage>
        <taxon>Eukaryota</taxon>
        <taxon>Fungi</taxon>
        <taxon>Dikarya</taxon>
        <taxon>Ascomycota</taxon>
        <taxon>Pezizomycotina</taxon>
        <taxon>Leotiomycetes</taxon>
        <taxon>Helotiales</taxon>
        <taxon>Helotiales incertae sedis</taxon>
        <taxon>Amylocarpus</taxon>
    </lineage>
</organism>
<comment type="caution">
    <text evidence="4">The sequence shown here is derived from an EMBL/GenBank/DDBJ whole genome shotgun (WGS) entry which is preliminary data.</text>
</comment>
<dbReference type="PROSITE" id="PS50082">
    <property type="entry name" value="WD_REPEATS_2"/>
    <property type="match status" value="1"/>
</dbReference>
<evidence type="ECO:0000313" key="4">
    <source>
        <dbReference type="EMBL" id="KAG9236825.1"/>
    </source>
</evidence>
<keyword evidence="1 3" id="KW-0853">WD repeat</keyword>
<feature type="repeat" description="WD" evidence="3">
    <location>
        <begin position="157"/>
        <end position="199"/>
    </location>
</feature>
<dbReference type="AlphaFoldDB" id="A0A9P7YPF9"/>
<evidence type="ECO:0000256" key="2">
    <source>
        <dbReference type="ARBA" id="ARBA00022737"/>
    </source>
</evidence>
<dbReference type="OrthoDB" id="25131at2759"/>
<dbReference type="SMART" id="SM00320">
    <property type="entry name" value="WD40"/>
    <property type="match status" value="4"/>
</dbReference>
<reference evidence="4" key="1">
    <citation type="journal article" date="2021" name="IMA Fungus">
        <title>Genomic characterization of three marine fungi, including Emericellopsis atlantica sp. nov. with signatures of a generalist lifestyle and marine biomass degradation.</title>
        <authorList>
            <person name="Hagestad O.C."/>
            <person name="Hou L."/>
            <person name="Andersen J.H."/>
            <person name="Hansen E.H."/>
            <person name="Altermark B."/>
            <person name="Li C."/>
            <person name="Kuhnert E."/>
            <person name="Cox R.J."/>
            <person name="Crous P.W."/>
            <person name="Spatafora J.W."/>
            <person name="Lail K."/>
            <person name="Amirebrahimi M."/>
            <person name="Lipzen A."/>
            <person name="Pangilinan J."/>
            <person name="Andreopoulos W."/>
            <person name="Hayes R.D."/>
            <person name="Ng V."/>
            <person name="Grigoriev I.V."/>
            <person name="Jackson S.A."/>
            <person name="Sutton T.D.S."/>
            <person name="Dobson A.D.W."/>
            <person name="Rama T."/>
        </authorList>
    </citation>
    <scope>NUCLEOTIDE SEQUENCE</scope>
    <source>
        <strain evidence="4">TRa018bII</strain>
    </source>
</reference>
<dbReference type="Proteomes" id="UP000824998">
    <property type="component" value="Unassembled WGS sequence"/>
</dbReference>
<evidence type="ECO:0000256" key="3">
    <source>
        <dbReference type="PROSITE-ProRule" id="PRU00221"/>
    </source>
</evidence>
<keyword evidence="2" id="KW-0677">Repeat</keyword>
<evidence type="ECO:0000313" key="5">
    <source>
        <dbReference type="Proteomes" id="UP000824998"/>
    </source>
</evidence>
<dbReference type="InterPro" id="IPR001680">
    <property type="entry name" value="WD40_rpt"/>
</dbReference>
<dbReference type="PANTHER" id="PTHR22889">
    <property type="entry name" value="WD REPEAT-CONTAINING PROTEIN 89"/>
    <property type="match status" value="1"/>
</dbReference>
<evidence type="ECO:0000256" key="1">
    <source>
        <dbReference type="ARBA" id="ARBA00022574"/>
    </source>
</evidence>
<dbReference type="Gene3D" id="2.130.10.10">
    <property type="entry name" value="YVTN repeat-like/Quinoprotein amine dehydrogenase"/>
    <property type="match status" value="1"/>
</dbReference>
<proteinExistence type="predicted"/>
<dbReference type="PANTHER" id="PTHR22889:SF0">
    <property type="entry name" value="WD REPEAT-CONTAINING PROTEIN 89"/>
    <property type="match status" value="1"/>
</dbReference>
<gene>
    <name evidence="4" type="ORF">BJ875DRAFT_533291</name>
</gene>
<dbReference type="EMBL" id="MU251398">
    <property type="protein sequence ID" value="KAG9236825.1"/>
    <property type="molecule type" value="Genomic_DNA"/>
</dbReference>
<dbReference type="InterPro" id="IPR039328">
    <property type="entry name" value="WDR89"/>
</dbReference>
<dbReference type="Pfam" id="PF00400">
    <property type="entry name" value="WD40"/>
    <property type="match status" value="2"/>
</dbReference>
<name>A0A9P7YPF9_9HELO</name>
<dbReference type="SUPFAM" id="SSF50978">
    <property type="entry name" value="WD40 repeat-like"/>
    <property type="match status" value="1"/>
</dbReference>
<accession>A0A9P7YPF9</accession>
<sequence>MYLLNETCSFKVSDPPGTYIYDLLPTSTGLATISSDDTLRLLDPLTLTQIKEVKEQGRDYTCLKAVQAIQNVGQINVVAIAGRDGGVSLVDVRTWMKVGSVQTEGKAPILSLACTGSETGGVLAVGTELVNVARVGDQASVLMWDMRNLGQAVVSYVESHSDDVTELQFHPLHPQILLSGSTDGLLNIYNTTSPTEEDALHQTINHGHSIHHAGFLNEREVFALSHDEKFSVYEQDDGRGEGGEPRHFGDLREGLGGEYVADVVVRGGGSTVLGVGSHSQASFDLIQLKKTPPWTFAPETKNTLRGGHGSEIVRAFCFLDEHQTVLTAGEDGQVKAWRS</sequence>
<dbReference type="InterPro" id="IPR015943">
    <property type="entry name" value="WD40/YVTN_repeat-like_dom_sf"/>
</dbReference>
<dbReference type="InterPro" id="IPR036322">
    <property type="entry name" value="WD40_repeat_dom_sf"/>
</dbReference>
<keyword evidence="5" id="KW-1185">Reference proteome</keyword>
<protein>
    <submittedName>
        <fullName evidence="4">WD repeat-containing protein-like protein 89</fullName>
    </submittedName>
</protein>